<protein>
    <submittedName>
        <fullName evidence="1">Uncharacterized protein</fullName>
    </submittedName>
</protein>
<reference evidence="1" key="1">
    <citation type="submission" date="2020-07" db="EMBL/GenBank/DDBJ databases">
        <title>Huge and variable diversity of episymbiotic CPR bacteria and DPANN archaea in groundwater ecosystems.</title>
        <authorList>
            <person name="He C.Y."/>
            <person name="Keren R."/>
            <person name="Whittaker M."/>
            <person name="Farag I.F."/>
            <person name="Doudna J."/>
            <person name="Cate J.H.D."/>
            <person name="Banfield J.F."/>
        </authorList>
    </citation>
    <scope>NUCLEOTIDE SEQUENCE</scope>
    <source>
        <strain evidence="1">NC_groundwater_1370_Ag_S-0.2um_69_93</strain>
    </source>
</reference>
<evidence type="ECO:0000313" key="2">
    <source>
        <dbReference type="Proteomes" id="UP000752292"/>
    </source>
</evidence>
<name>A0A932ZU76_UNCTE</name>
<gene>
    <name evidence="1" type="ORF">HY618_03070</name>
</gene>
<dbReference type="AlphaFoldDB" id="A0A932ZU76"/>
<comment type="caution">
    <text evidence="1">The sequence shown here is derived from an EMBL/GenBank/DDBJ whole genome shotgun (WGS) entry which is preliminary data.</text>
</comment>
<accession>A0A932ZU76</accession>
<dbReference type="EMBL" id="JACQRX010000139">
    <property type="protein sequence ID" value="MBI4251416.1"/>
    <property type="molecule type" value="Genomic_DNA"/>
</dbReference>
<dbReference type="Proteomes" id="UP000752292">
    <property type="component" value="Unassembled WGS sequence"/>
</dbReference>
<sequence length="75" mass="8538">MDEPRSPAKRHHDRPMQIRMTQELLDLIQLASEKAGLSTSGWVRDRLGRVARRELRVTADETPRQAYRDPADGGA</sequence>
<organism evidence="1 2">
    <name type="scientific">Tectimicrobiota bacterium</name>
    <dbReference type="NCBI Taxonomy" id="2528274"/>
    <lineage>
        <taxon>Bacteria</taxon>
        <taxon>Pseudomonadati</taxon>
        <taxon>Nitrospinota/Tectimicrobiota group</taxon>
        <taxon>Candidatus Tectimicrobiota</taxon>
    </lineage>
</organism>
<evidence type="ECO:0000313" key="1">
    <source>
        <dbReference type="EMBL" id="MBI4251416.1"/>
    </source>
</evidence>
<proteinExistence type="predicted"/>